<protein>
    <submittedName>
        <fullName evidence="1">Uncharacterized protein</fullName>
    </submittedName>
</protein>
<dbReference type="Proteomes" id="UP000499080">
    <property type="component" value="Unassembled WGS sequence"/>
</dbReference>
<organism evidence="1 2">
    <name type="scientific">Araneus ventricosus</name>
    <name type="common">Orbweaver spider</name>
    <name type="synonym">Epeira ventricosa</name>
    <dbReference type="NCBI Taxonomy" id="182803"/>
    <lineage>
        <taxon>Eukaryota</taxon>
        <taxon>Metazoa</taxon>
        <taxon>Ecdysozoa</taxon>
        <taxon>Arthropoda</taxon>
        <taxon>Chelicerata</taxon>
        <taxon>Arachnida</taxon>
        <taxon>Araneae</taxon>
        <taxon>Araneomorphae</taxon>
        <taxon>Entelegynae</taxon>
        <taxon>Araneoidea</taxon>
        <taxon>Araneidae</taxon>
        <taxon>Araneus</taxon>
    </lineage>
</organism>
<proteinExistence type="predicted"/>
<dbReference type="AlphaFoldDB" id="A0A4Y1ZLI6"/>
<dbReference type="EMBL" id="BGPR01151047">
    <property type="protein sequence ID" value="GBL56998.1"/>
    <property type="molecule type" value="Genomic_DNA"/>
</dbReference>
<keyword evidence="2" id="KW-1185">Reference proteome</keyword>
<sequence length="126" mass="14841">MKMRRGILFTPDQLEEIRNKVSALKTTDELSMLVYLILSTDLKMKDLLGWFNKNPLKRREYLNNANLDLLEDYESVPLLFPKTHHAYLVQWKRACKDWIGVEGATFEMLKRKPKPMKEVAVNIENC</sequence>
<evidence type="ECO:0000313" key="2">
    <source>
        <dbReference type="Proteomes" id="UP000499080"/>
    </source>
</evidence>
<dbReference type="OrthoDB" id="6426407at2759"/>
<name>A0A4Y1ZLI6_ARAVE</name>
<evidence type="ECO:0000313" key="1">
    <source>
        <dbReference type="EMBL" id="GBL56998.1"/>
    </source>
</evidence>
<accession>A0A4Y1ZLI6</accession>
<comment type="caution">
    <text evidence="1">The sequence shown here is derived from an EMBL/GenBank/DDBJ whole genome shotgun (WGS) entry which is preliminary data.</text>
</comment>
<reference evidence="1 2" key="1">
    <citation type="journal article" date="2019" name="Sci. Rep.">
        <title>Orb-weaving spider Araneus ventricosus genome elucidates the spidroin gene catalogue.</title>
        <authorList>
            <person name="Kono N."/>
            <person name="Nakamura H."/>
            <person name="Ohtoshi R."/>
            <person name="Moran D.A.P."/>
            <person name="Shinohara A."/>
            <person name="Yoshida Y."/>
            <person name="Fujiwara M."/>
            <person name="Mori M."/>
            <person name="Tomita M."/>
            <person name="Arakawa K."/>
        </authorList>
    </citation>
    <scope>NUCLEOTIDE SEQUENCE [LARGE SCALE GENOMIC DNA]</scope>
</reference>
<gene>
    <name evidence="1" type="ORF">AVEN_97855_1</name>
</gene>